<protein>
    <submittedName>
        <fullName evidence="1">Uncharacterized protein</fullName>
    </submittedName>
</protein>
<dbReference type="RefSeq" id="WP_294182609.1">
    <property type="nucleotide sequence ID" value="NZ_JBGFFE010000003.1"/>
</dbReference>
<dbReference type="EMBL" id="JBGFFE010000003">
    <property type="protein sequence ID" value="MEY8762879.1"/>
    <property type="molecule type" value="Genomic_DNA"/>
</dbReference>
<evidence type="ECO:0000313" key="2">
    <source>
        <dbReference type="Proteomes" id="UP001565220"/>
    </source>
</evidence>
<dbReference type="Proteomes" id="UP001565220">
    <property type="component" value="Unassembled WGS sequence"/>
</dbReference>
<organism evidence="1 2">
    <name type="scientific">Clostridium lapidicellarium</name>
    <dbReference type="NCBI Taxonomy" id="3240931"/>
    <lineage>
        <taxon>Bacteria</taxon>
        <taxon>Bacillati</taxon>
        <taxon>Bacillota</taxon>
        <taxon>Clostridia</taxon>
        <taxon>Eubacteriales</taxon>
        <taxon>Clostridiaceae</taxon>
        <taxon>Clostridium</taxon>
    </lineage>
</organism>
<sequence>MTLPIDMLNQLKAVNAWGEARQAIENAVNHLQKGGIKMPKKITLGIFLGDPQKLLQSG</sequence>
<comment type="caution">
    <text evidence="1">The sequence shown here is derived from an EMBL/GenBank/DDBJ whole genome shotgun (WGS) entry which is preliminary data.</text>
</comment>
<gene>
    <name evidence="1" type="ORF">AB8S09_04335</name>
</gene>
<evidence type="ECO:0000313" key="1">
    <source>
        <dbReference type="EMBL" id="MEY8762879.1"/>
    </source>
</evidence>
<name>A0ABV4DUF3_9CLOT</name>
<proteinExistence type="predicted"/>
<keyword evidence="2" id="KW-1185">Reference proteome</keyword>
<accession>A0ABV4DUF3</accession>
<reference evidence="1 2" key="1">
    <citation type="submission" date="2024-08" db="EMBL/GenBank/DDBJ databases">
        <title>Clostridium lapicellarii sp. nov., and Clostridium renhuaiense sp. nov., two species isolated from the mud in a fermentation cellar used for producing sauce-flavour Chinese liquors.</title>
        <authorList>
            <person name="Yang F."/>
            <person name="Wang H."/>
            <person name="Chen L.Q."/>
            <person name="Zhou N."/>
            <person name="Lu J.J."/>
            <person name="Pu X.X."/>
            <person name="Wan B."/>
            <person name="Wang L."/>
            <person name="Liu S.J."/>
        </authorList>
    </citation>
    <scope>NUCLEOTIDE SEQUENCE [LARGE SCALE GENOMIC DNA]</scope>
    <source>
        <strain evidence="1 2">MT-113</strain>
    </source>
</reference>